<evidence type="ECO:0000313" key="3">
    <source>
        <dbReference type="Proteomes" id="UP000248326"/>
    </source>
</evidence>
<dbReference type="RefSeq" id="WP_110884754.1">
    <property type="nucleotide sequence ID" value="NZ_QJSX01000001.1"/>
</dbReference>
<feature type="transmembrane region" description="Helical" evidence="1">
    <location>
        <begin position="77"/>
        <end position="94"/>
    </location>
</feature>
<accession>A0A318SGJ2</accession>
<organism evidence="2 3">
    <name type="scientific">Deinococcus yavapaiensis KR-236</name>
    <dbReference type="NCBI Taxonomy" id="694435"/>
    <lineage>
        <taxon>Bacteria</taxon>
        <taxon>Thermotogati</taxon>
        <taxon>Deinococcota</taxon>
        <taxon>Deinococci</taxon>
        <taxon>Deinococcales</taxon>
        <taxon>Deinococcaceae</taxon>
        <taxon>Deinococcus</taxon>
    </lineage>
</organism>
<dbReference type="Proteomes" id="UP000248326">
    <property type="component" value="Unassembled WGS sequence"/>
</dbReference>
<name>A0A318SGJ2_9DEIO</name>
<comment type="caution">
    <text evidence="2">The sequence shown here is derived from an EMBL/GenBank/DDBJ whole genome shotgun (WGS) entry which is preliminary data.</text>
</comment>
<keyword evidence="1" id="KW-1133">Transmembrane helix</keyword>
<keyword evidence="1" id="KW-0472">Membrane</keyword>
<feature type="transmembrane region" description="Helical" evidence="1">
    <location>
        <begin position="106"/>
        <end position="127"/>
    </location>
</feature>
<dbReference type="AlphaFoldDB" id="A0A318SGJ2"/>
<feature type="transmembrane region" description="Helical" evidence="1">
    <location>
        <begin position="46"/>
        <end position="65"/>
    </location>
</feature>
<gene>
    <name evidence="2" type="ORF">DES52_10129</name>
</gene>
<protein>
    <submittedName>
        <fullName evidence="2">Uncharacterized protein</fullName>
    </submittedName>
</protein>
<evidence type="ECO:0000313" key="2">
    <source>
        <dbReference type="EMBL" id="PYE56225.1"/>
    </source>
</evidence>
<sequence length="131" mass="13490">MNLFVEVLLLVLATLGVLSWLADRATYSSAAHSSTRRALALTRARRVGTVVAAAQTLLLFGLTTPQLNCGSSTPERVLVVVAVALSALGAGWFVRRPSGAAALVLWQAYAVTVLVGSVVVAGTTLAVTPCG</sequence>
<proteinExistence type="predicted"/>
<reference evidence="2 3" key="1">
    <citation type="submission" date="2018-06" db="EMBL/GenBank/DDBJ databases">
        <title>Genomic Encyclopedia of Type Strains, Phase IV (KMG-IV): sequencing the most valuable type-strain genomes for metagenomic binning, comparative biology and taxonomic classification.</title>
        <authorList>
            <person name="Goeker M."/>
        </authorList>
    </citation>
    <scope>NUCLEOTIDE SEQUENCE [LARGE SCALE GENOMIC DNA]</scope>
    <source>
        <strain evidence="2 3">DSM 18048</strain>
    </source>
</reference>
<keyword evidence="1" id="KW-0812">Transmembrane</keyword>
<keyword evidence="3" id="KW-1185">Reference proteome</keyword>
<evidence type="ECO:0000256" key="1">
    <source>
        <dbReference type="SAM" id="Phobius"/>
    </source>
</evidence>
<dbReference type="EMBL" id="QJSX01000001">
    <property type="protein sequence ID" value="PYE56225.1"/>
    <property type="molecule type" value="Genomic_DNA"/>
</dbReference>